<dbReference type="Proteomes" id="UP001162483">
    <property type="component" value="Unassembled WGS sequence"/>
</dbReference>
<dbReference type="PANTHER" id="PTHR15172">
    <property type="entry name" value="GALACTOCEREBROSIDASE"/>
    <property type="match status" value="1"/>
</dbReference>
<feature type="non-terminal residue" evidence="2">
    <location>
        <position position="1"/>
    </location>
</feature>
<feature type="domain" description="Glycosyl hydrolase family 59 C-terminal lectin" evidence="1">
    <location>
        <begin position="28"/>
        <end position="188"/>
    </location>
</feature>
<proteinExistence type="predicted"/>
<name>A0ABN9DVF8_9NEOB</name>
<evidence type="ECO:0000313" key="2">
    <source>
        <dbReference type="EMBL" id="CAI9575237.1"/>
    </source>
</evidence>
<dbReference type="InterPro" id="IPR049162">
    <property type="entry name" value="GH59_C"/>
</dbReference>
<dbReference type="InterPro" id="IPR001286">
    <property type="entry name" value="Glyco_hydro_59"/>
</dbReference>
<dbReference type="PRINTS" id="PR00850">
    <property type="entry name" value="GLHYDRLASE59"/>
</dbReference>
<sequence length="198" mass="21330">CSSGLKSIHKPFLCPGNPPFSEAPYFADQSGVFEYFTNISDPGEHTFTFRQVVTQRPITWASDAPQAISVIGDFTWSNVAVTCDIYIETPDTGSVFIAARVNQGGSDTYVAKGIYFWVLADGTYKVTGDLLGKIVLMKGLSGVRARTWHTLTLNVEGSSAYGLLNGNPLWKGKITVGPARGWAAIGTGHLSLHSLITL</sequence>
<dbReference type="Gene3D" id="2.60.120.560">
    <property type="entry name" value="Exo-inulinase, domain 1"/>
    <property type="match status" value="1"/>
</dbReference>
<keyword evidence="3" id="KW-1185">Reference proteome</keyword>
<comment type="caution">
    <text evidence="2">The sequence shown here is derived from an EMBL/GenBank/DDBJ whole genome shotgun (WGS) entry which is preliminary data.</text>
</comment>
<dbReference type="PANTHER" id="PTHR15172:SF1">
    <property type="entry name" value="GALACTOCEREBROSIDASE"/>
    <property type="match status" value="1"/>
</dbReference>
<gene>
    <name evidence="2" type="ORF">SPARVUS_LOCUS8154147</name>
</gene>
<evidence type="ECO:0000313" key="3">
    <source>
        <dbReference type="Proteomes" id="UP001162483"/>
    </source>
</evidence>
<dbReference type="EMBL" id="CATNWA010014727">
    <property type="protein sequence ID" value="CAI9575237.1"/>
    <property type="molecule type" value="Genomic_DNA"/>
</dbReference>
<protein>
    <recommendedName>
        <fullName evidence="1">Glycosyl hydrolase family 59 C-terminal lectin domain-containing protein</fullName>
    </recommendedName>
</protein>
<dbReference type="Pfam" id="PF21708">
    <property type="entry name" value="Glyco_hydro_59_C"/>
    <property type="match status" value="1"/>
</dbReference>
<reference evidence="2" key="1">
    <citation type="submission" date="2023-05" db="EMBL/GenBank/DDBJ databases">
        <authorList>
            <person name="Stuckert A."/>
        </authorList>
    </citation>
    <scope>NUCLEOTIDE SEQUENCE</scope>
</reference>
<accession>A0ABN9DVF8</accession>
<organism evidence="2 3">
    <name type="scientific">Staurois parvus</name>
    <dbReference type="NCBI Taxonomy" id="386267"/>
    <lineage>
        <taxon>Eukaryota</taxon>
        <taxon>Metazoa</taxon>
        <taxon>Chordata</taxon>
        <taxon>Craniata</taxon>
        <taxon>Vertebrata</taxon>
        <taxon>Euteleostomi</taxon>
        <taxon>Amphibia</taxon>
        <taxon>Batrachia</taxon>
        <taxon>Anura</taxon>
        <taxon>Neobatrachia</taxon>
        <taxon>Ranoidea</taxon>
        <taxon>Ranidae</taxon>
        <taxon>Staurois</taxon>
    </lineage>
</organism>
<evidence type="ECO:0000259" key="1">
    <source>
        <dbReference type="Pfam" id="PF21708"/>
    </source>
</evidence>